<evidence type="ECO:0000313" key="2">
    <source>
        <dbReference type="Proteomes" id="UP001175227"/>
    </source>
</evidence>
<protein>
    <submittedName>
        <fullName evidence="1">Uncharacterized protein</fullName>
    </submittedName>
</protein>
<organism evidence="1 2">
    <name type="scientific">Armillaria novae-zelandiae</name>
    <dbReference type="NCBI Taxonomy" id="153914"/>
    <lineage>
        <taxon>Eukaryota</taxon>
        <taxon>Fungi</taxon>
        <taxon>Dikarya</taxon>
        <taxon>Basidiomycota</taxon>
        <taxon>Agaricomycotina</taxon>
        <taxon>Agaricomycetes</taxon>
        <taxon>Agaricomycetidae</taxon>
        <taxon>Agaricales</taxon>
        <taxon>Marasmiineae</taxon>
        <taxon>Physalacriaceae</taxon>
        <taxon>Armillaria</taxon>
    </lineage>
</organism>
<gene>
    <name evidence="1" type="ORF">IW261DRAFT_1049723</name>
</gene>
<keyword evidence="2" id="KW-1185">Reference proteome</keyword>
<name>A0AA39PEG9_9AGAR</name>
<dbReference type="EMBL" id="JAUEPR010000007">
    <property type="protein sequence ID" value="KAK0482701.1"/>
    <property type="molecule type" value="Genomic_DNA"/>
</dbReference>
<evidence type="ECO:0000313" key="1">
    <source>
        <dbReference type="EMBL" id="KAK0482701.1"/>
    </source>
</evidence>
<accession>A0AA39PEG9</accession>
<dbReference type="Proteomes" id="UP001175227">
    <property type="component" value="Unassembled WGS sequence"/>
</dbReference>
<sequence length="171" mass="19339">MCICTGTHFLFTSSATASLLWYRVTRSFQLSFFVADCISIQLEIVPSFFVARIPRIGTTQENARKLACYDCSIYSILSAAALSWPRAYDCLSMVYCHRYLAFEVCYPFLASDISVHLLEIGWHDLVSLTRILRGASHLFSLAMAPFLITRPCCEEAIDLWEPISIIHCSGF</sequence>
<proteinExistence type="predicted"/>
<dbReference type="AlphaFoldDB" id="A0AA39PEG9"/>
<comment type="caution">
    <text evidence="1">The sequence shown here is derived from an EMBL/GenBank/DDBJ whole genome shotgun (WGS) entry which is preliminary data.</text>
</comment>
<reference evidence="1" key="1">
    <citation type="submission" date="2023-06" db="EMBL/GenBank/DDBJ databases">
        <authorList>
            <consortium name="Lawrence Berkeley National Laboratory"/>
            <person name="Ahrendt S."/>
            <person name="Sahu N."/>
            <person name="Indic B."/>
            <person name="Wong-Bajracharya J."/>
            <person name="Merenyi Z."/>
            <person name="Ke H.-M."/>
            <person name="Monk M."/>
            <person name="Kocsube S."/>
            <person name="Drula E."/>
            <person name="Lipzen A."/>
            <person name="Balint B."/>
            <person name="Henrissat B."/>
            <person name="Andreopoulos B."/>
            <person name="Martin F.M."/>
            <person name="Harder C.B."/>
            <person name="Rigling D."/>
            <person name="Ford K.L."/>
            <person name="Foster G.D."/>
            <person name="Pangilinan J."/>
            <person name="Papanicolaou A."/>
            <person name="Barry K."/>
            <person name="LaButti K."/>
            <person name="Viragh M."/>
            <person name="Koriabine M."/>
            <person name="Yan M."/>
            <person name="Riley R."/>
            <person name="Champramary S."/>
            <person name="Plett K.L."/>
            <person name="Tsai I.J."/>
            <person name="Slot J."/>
            <person name="Sipos G."/>
            <person name="Plett J."/>
            <person name="Nagy L.G."/>
            <person name="Grigoriev I.V."/>
        </authorList>
    </citation>
    <scope>NUCLEOTIDE SEQUENCE</scope>
    <source>
        <strain evidence="1">ICMP 16352</strain>
    </source>
</reference>